<dbReference type="PROSITE" id="PS50995">
    <property type="entry name" value="HTH_MARR_2"/>
    <property type="match status" value="1"/>
</dbReference>
<dbReference type="InterPro" id="IPR039422">
    <property type="entry name" value="MarR/SlyA-like"/>
</dbReference>
<organism evidence="2 3">
    <name type="scientific">Prauserella alba</name>
    <dbReference type="NCBI Taxonomy" id="176898"/>
    <lineage>
        <taxon>Bacteria</taxon>
        <taxon>Bacillati</taxon>
        <taxon>Actinomycetota</taxon>
        <taxon>Actinomycetes</taxon>
        <taxon>Pseudonocardiales</taxon>
        <taxon>Pseudonocardiaceae</taxon>
        <taxon>Prauserella</taxon>
    </lineage>
</organism>
<dbReference type="RefSeq" id="WP_253855968.1">
    <property type="nucleotide sequence ID" value="NZ_BAAALM010000016.1"/>
</dbReference>
<gene>
    <name evidence="2" type="ORF">GCM10009675_41320</name>
</gene>
<dbReference type="Gene3D" id="1.10.10.10">
    <property type="entry name" value="Winged helix-like DNA-binding domain superfamily/Winged helix DNA-binding domain"/>
    <property type="match status" value="1"/>
</dbReference>
<dbReference type="SMART" id="SM00347">
    <property type="entry name" value="HTH_MARR"/>
    <property type="match status" value="1"/>
</dbReference>
<dbReference type="InterPro" id="IPR036388">
    <property type="entry name" value="WH-like_DNA-bd_sf"/>
</dbReference>
<dbReference type="PANTHER" id="PTHR33164">
    <property type="entry name" value="TRANSCRIPTIONAL REGULATOR, MARR FAMILY"/>
    <property type="match status" value="1"/>
</dbReference>
<dbReference type="EMBL" id="BAAALM010000016">
    <property type="protein sequence ID" value="GAA1214959.1"/>
    <property type="molecule type" value="Genomic_DNA"/>
</dbReference>
<name>A0ABP4G5Y4_9PSEU</name>
<proteinExistence type="predicted"/>
<keyword evidence="3" id="KW-1185">Reference proteome</keyword>
<feature type="domain" description="HTH marR-type" evidence="1">
    <location>
        <begin position="11"/>
        <end position="139"/>
    </location>
</feature>
<dbReference type="InterPro" id="IPR036390">
    <property type="entry name" value="WH_DNA-bd_sf"/>
</dbReference>
<evidence type="ECO:0000259" key="1">
    <source>
        <dbReference type="PROSITE" id="PS50995"/>
    </source>
</evidence>
<protein>
    <submittedName>
        <fullName evidence="2">MarR family transcriptional regulator</fullName>
    </submittedName>
</protein>
<dbReference type="PRINTS" id="PR00598">
    <property type="entry name" value="HTHMARR"/>
</dbReference>
<sequence length="141" mass="15904">MTTPEPQVTAERELCGLVNELSRQISEHVRERAAKLELTAAQATALREMTGPMTLSELAERMSCEPSNATYVIDRLQKQGLIERRPHPTDRRAKQLVLTAEGIALRERLIELLVEESPLAGLTREQQNVLHELLDQAVTQR</sequence>
<reference evidence="3" key="1">
    <citation type="journal article" date="2019" name="Int. J. Syst. Evol. Microbiol.">
        <title>The Global Catalogue of Microorganisms (GCM) 10K type strain sequencing project: providing services to taxonomists for standard genome sequencing and annotation.</title>
        <authorList>
            <consortium name="The Broad Institute Genomics Platform"/>
            <consortium name="The Broad Institute Genome Sequencing Center for Infectious Disease"/>
            <person name="Wu L."/>
            <person name="Ma J."/>
        </authorList>
    </citation>
    <scope>NUCLEOTIDE SEQUENCE [LARGE SCALE GENOMIC DNA]</scope>
    <source>
        <strain evidence="3">JCM 13022</strain>
    </source>
</reference>
<evidence type="ECO:0000313" key="2">
    <source>
        <dbReference type="EMBL" id="GAA1214959.1"/>
    </source>
</evidence>
<evidence type="ECO:0000313" key="3">
    <source>
        <dbReference type="Proteomes" id="UP001500467"/>
    </source>
</evidence>
<dbReference type="SUPFAM" id="SSF46785">
    <property type="entry name" value="Winged helix' DNA-binding domain"/>
    <property type="match status" value="1"/>
</dbReference>
<dbReference type="InterPro" id="IPR000835">
    <property type="entry name" value="HTH_MarR-typ"/>
</dbReference>
<dbReference type="Proteomes" id="UP001500467">
    <property type="component" value="Unassembled WGS sequence"/>
</dbReference>
<accession>A0ABP4G5Y4</accession>
<comment type="caution">
    <text evidence="2">The sequence shown here is derived from an EMBL/GenBank/DDBJ whole genome shotgun (WGS) entry which is preliminary data.</text>
</comment>
<dbReference type="Pfam" id="PF01047">
    <property type="entry name" value="MarR"/>
    <property type="match status" value="1"/>
</dbReference>
<dbReference type="PANTHER" id="PTHR33164:SF43">
    <property type="entry name" value="HTH-TYPE TRANSCRIPTIONAL REPRESSOR YETL"/>
    <property type="match status" value="1"/>
</dbReference>